<organism evidence="6 7">
    <name type="scientific">Paludibacter jiangxiensis</name>
    <dbReference type="NCBI Taxonomy" id="681398"/>
    <lineage>
        <taxon>Bacteria</taxon>
        <taxon>Pseudomonadati</taxon>
        <taxon>Bacteroidota</taxon>
        <taxon>Bacteroidia</taxon>
        <taxon>Bacteroidales</taxon>
        <taxon>Paludibacteraceae</taxon>
        <taxon>Paludibacter</taxon>
    </lineage>
</organism>
<dbReference type="InterPro" id="IPR002052">
    <property type="entry name" value="DNA_methylase_N6_adenine_CS"/>
</dbReference>
<evidence type="ECO:0000256" key="4">
    <source>
        <dbReference type="RuleBase" id="RU362026"/>
    </source>
</evidence>
<dbReference type="GO" id="GO:0008170">
    <property type="term" value="F:N-methyltransferase activity"/>
    <property type="evidence" value="ECO:0007669"/>
    <property type="project" value="InterPro"/>
</dbReference>
<dbReference type="GO" id="GO:0005737">
    <property type="term" value="C:cytoplasm"/>
    <property type="evidence" value="ECO:0007669"/>
    <property type="project" value="TreeGrafter"/>
</dbReference>
<sequence length="309" mass="35733">MQKQRAPRNRTLTVNDDEKLSLRQHLFTPEQPVTVAQATDRTIWGDLMQVLEFLPREFADLIIIDPPYNLTKDFAGNKFTQLSESHYLDYLQSWFPKVVGCLKPGGSLYLCGDWKCTSALQTVMQEHLTVLNRITWQREKGRGAKTNWKNSMEDIWFGVKDANQYTFNVDAVKVKRKVLAPYRHEGKPKDWQETEEGKFRLTHPSNFWDDITVPYWSMPENTDHPTQKPEKLIAKLILASSNEGDIVFDPFLGSGTTSVVARKLNRHFCGVEMNEDYCLLAEKRLQLAQTDPSIQGYVDGVFWERNTLK</sequence>
<dbReference type="Proteomes" id="UP000076586">
    <property type="component" value="Unassembled WGS sequence"/>
</dbReference>
<dbReference type="InterPro" id="IPR002941">
    <property type="entry name" value="DNA_methylase_N4/N6"/>
</dbReference>
<dbReference type="REBASE" id="208733">
    <property type="entry name" value="M.PjiNM7ORF4201P"/>
</dbReference>
<dbReference type="EMBL" id="BDCR01000004">
    <property type="protein sequence ID" value="GAT63660.1"/>
    <property type="molecule type" value="Genomic_DNA"/>
</dbReference>
<evidence type="ECO:0000256" key="2">
    <source>
        <dbReference type="ARBA" id="ARBA00022603"/>
    </source>
</evidence>
<reference evidence="7" key="1">
    <citation type="submission" date="2016-04" db="EMBL/GenBank/DDBJ databases">
        <title>Draft genome sequence of Paludibacter jiangxiensis strain NM7.</title>
        <authorList>
            <person name="Qiu Y."/>
            <person name="Matsuura N."/>
            <person name="Ohashi A."/>
            <person name="Tourlousse M.D."/>
            <person name="Sekiguchi Y."/>
        </authorList>
    </citation>
    <scope>NUCLEOTIDE SEQUENCE [LARGE SCALE GENOMIC DNA]</scope>
    <source>
        <strain evidence="7">NM7</strain>
    </source>
</reference>
<gene>
    <name evidence="6" type="ORF">PJIAN_4201</name>
</gene>
<dbReference type="InterPro" id="IPR001091">
    <property type="entry name" value="RM_Methyltransferase"/>
</dbReference>
<accession>A0A161LSF0</accession>
<evidence type="ECO:0000256" key="3">
    <source>
        <dbReference type="ARBA" id="ARBA00022679"/>
    </source>
</evidence>
<keyword evidence="7" id="KW-1185">Reference proteome</keyword>
<keyword evidence="3 6" id="KW-0808">Transferase</keyword>
<dbReference type="InterPro" id="IPR029063">
    <property type="entry name" value="SAM-dependent_MTases_sf"/>
</dbReference>
<dbReference type="SUPFAM" id="SSF53335">
    <property type="entry name" value="S-adenosyl-L-methionine-dependent methyltransferases"/>
    <property type="match status" value="1"/>
</dbReference>
<dbReference type="EC" id="2.1.1.-" evidence="4"/>
<dbReference type="RefSeq" id="WP_068705075.1">
    <property type="nucleotide sequence ID" value="NZ_BDCR01000004.1"/>
</dbReference>
<dbReference type="PROSITE" id="PS00092">
    <property type="entry name" value="N6_MTASE"/>
    <property type="match status" value="1"/>
</dbReference>
<dbReference type="GO" id="GO:0009007">
    <property type="term" value="F:site-specific DNA-methyltransferase (adenine-specific) activity"/>
    <property type="evidence" value="ECO:0007669"/>
    <property type="project" value="TreeGrafter"/>
</dbReference>
<keyword evidence="2 6" id="KW-0489">Methyltransferase</keyword>
<evidence type="ECO:0000313" key="6">
    <source>
        <dbReference type="EMBL" id="GAT63660.1"/>
    </source>
</evidence>
<dbReference type="OrthoDB" id="9800801at2"/>
<feature type="domain" description="DNA methylase N-4/N-6" evidence="5">
    <location>
        <begin position="60"/>
        <end position="283"/>
    </location>
</feature>
<dbReference type="PANTHER" id="PTHR13370:SF3">
    <property type="entry name" value="TRNA (GUANINE(10)-N2)-METHYLTRANSFERASE HOMOLOG"/>
    <property type="match status" value="1"/>
</dbReference>
<evidence type="ECO:0000259" key="5">
    <source>
        <dbReference type="Pfam" id="PF01555"/>
    </source>
</evidence>
<reference evidence="7" key="2">
    <citation type="journal article" date="2017" name="Genome Announc.">
        <title>Draft genome sequence of Paludibacter jiangxiensis NM7(T), a propionate-producing fermentative bacterium.</title>
        <authorList>
            <person name="Qiu Y.-L."/>
            <person name="Tourlousse D.M."/>
            <person name="Matsuura N."/>
            <person name="Ohashi A."/>
            <person name="Sekiguchi Y."/>
        </authorList>
    </citation>
    <scope>NUCLEOTIDE SEQUENCE [LARGE SCALE GENOMIC DNA]</scope>
    <source>
        <strain evidence="7">NM7</strain>
    </source>
</reference>
<protein>
    <recommendedName>
        <fullName evidence="4">Methyltransferase</fullName>
        <ecNumber evidence="4">2.1.1.-</ecNumber>
    </recommendedName>
</protein>
<comment type="caution">
    <text evidence="6">The sequence shown here is derived from an EMBL/GenBank/DDBJ whole genome shotgun (WGS) entry which is preliminary data.</text>
</comment>
<dbReference type="STRING" id="681398.PJIAN_4201"/>
<dbReference type="Gene3D" id="3.40.50.150">
    <property type="entry name" value="Vaccinia Virus protein VP39"/>
    <property type="match status" value="1"/>
</dbReference>
<proteinExistence type="inferred from homology"/>
<dbReference type="Pfam" id="PF01555">
    <property type="entry name" value="N6_N4_Mtase"/>
    <property type="match status" value="1"/>
</dbReference>
<evidence type="ECO:0000313" key="7">
    <source>
        <dbReference type="Proteomes" id="UP000076586"/>
    </source>
</evidence>
<dbReference type="PANTHER" id="PTHR13370">
    <property type="entry name" value="RNA METHYLASE-RELATED"/>
    <property type="match status" value="1"/>
</dbReference>
<dbReference type="PRINTS" id="PR00508">
    <property type="entry name" value="S21N4MTFRASE"/>
</dbReference>
<evidence type="ECO:0000256" key="1">
    <source>
        <dbReference type="ARBA" id="ARBA00006594"/>
    </source>
</evidence>
<dbReference type="AlphaFoldDB" id="A0A161LSF0"/>
<name>A0A161LSF0_9BACT</name>
<dbReference type="GO" id="GO:0003677">
    <property type="term" value="F:DNA binding"/>
    <property type="evidence" value="ECO:0007669"/>
    <property type="project" value="InterPro"/>
</dbReference>
<dbReference type="GO" id="GO:0032259">
    <property type="term" value="P:methylation"/>
    <property type="evidence" value="ECO:0007669"/>
    <property type="project" value="UniProtKB-KW"/>
</dbReference>
<comment type="similarity">
    <text evidence="1 4">Belongs to the N(4)/N(6)-methyltransferase family.</text>
</comment>